<keyword evidence="1" id="KW-0732">Signal</keyword>
<dbReference type="VEuPathDB" id="FungiDB:PLEOSDRAFT_160248"/>
<proteinExistence type="predicted"/>
<evidence type="ECO:0000313" key="3">
    <source>
        <dbReference type="EMBL" id="KDQ25613.1"/>
    </source>
</evidence>
<reference evidence="4" key="1">
    <citation type="journal article" date="2014" name="Proc. Natl. Acad. Sci. U.S.A.">
        <title>Extensive sampling of basidiomycete genomes demonstrates inadequacy of the white-rot/brown-rot paradigm for wood decay fungi.</title>
        <authorList>
            <person name="Riley R."/>
            <person name="Salamov A.A."/>
            <person name="Brown D.W."/>
            <person name="Nagy L.G."/>
            <person name="Floudas D."/>
            <person name="Held B.W."/>
            <person name="Levasseur A."/>
            <person name="Lombard V."/>
            <person name="Morin E."/>
            <person name="Otillar R."/>
            <person name="Lindquist E.A."/>
            <person name="Sun H."/>
            <person name="LaButti K.M."/>
            <person name="Schmutz J."/>
            <person name="Jabbour D."/>
            <person name="Luo H."/>
            <person name="Baker S.E."/>
            <person name="Pisabarro A.G."/>
            <person name="Walton J.D."/>
            <person name="Blanchette R.A."/>
            <person name="Henrissat B."/>
            <person name="Martin F."/>
            <person name="Cullen D."/>
            <person name="Hibbett D.S."/>
            <person name="Grigoriev I.V."/>
        </authorList>
    </citation>
    <scope>NUCLEOTIDE SEQUENCE [LARGE SCALE GENOMIC DNA]</scope>
    <source>
        <strain evidence="4">PC15</strain>
    </source>
</reference>
<dbReference type="Pfam" id="PF23865">
    <property type="entry name" value="DUF7223"/>
    <property type="match status" value="1"/>
</dbReference>
<sequence length="565" mass="59405">MFNSAFTLVPLLFTLSVVNAATNDWSVPCNNGRCSYDMPANTNGAAGSVTIWGSPNAIADITSAGGWTILDCDKALTEQEIRLVCKNTAECDRLDQNGGAEGKIVRLPESCGANAFARVARSWVHADQTIPEGVASKVARRQNGAAPQVRGLAIDTKFSEALPTNGEVMIAIQGSTIPGLAGNLTVTAPGALSRRSRVYARGTVSNFISGVYDSFLRLAPKEIKKSSPVKFKQSLPIFEQQLECGPVTGKIKGSAGAAVDATIAIGVGALGTLTKPAKLTDLGLTIGIDGDIEGSLTMSTNIAGKIDGKKELFSVGLPGLSFPGLFEIGPFFKIEATAEAKVDLNSEIDIGFKYRADDVRLFFPRSDRHPPKGAFNPESRPLSISLSPSLSSTASLEAHIIPKLAIGVNGLGNKADIFVDLDSKATAKATIKASAKAVINAREEQEDTRSLAVRQTVTKTPANTAETSVDGCVDVSAGLSVNVGAEASFLGLFDKENKLEFPVKNFSLFKSPGCAKVNARDVARMSMKRNALVKRLECTSTTLAGNLVAVAKNFLGKPAAVTGRI</sequence>
<protein>
    <recommendedName>
        <fullName evidence="2">DUF7223 domain-containing protein</fullName>
    </recommendedName>
</protein>
<evidence type="ECO:0000259" key="2">
    <source>
        <dbReference type="Pfam" id="PF23865"/>
    </source>
</evidence>
<feature type="chain" id="PRO_5001641997" description="DUF7223 domain-containing protein" evidence="1">
    <location>
        <begin position="21"/>
        <end position="565"/>
    </location>
</feature>
<dbReference type="Proteomes" id="UP000027073">
    <property type="component" value="Unassembled WGS sequence"/>
</dbReference>
<gene>
    <name evidence="3" type="ORF">PLEOSDRAFT_160248</name>
</gene>
<dbReference type="OrthoDB" id="2872805at2759"/>
<organism evidence="3 4">
    <name type="scientific">Pleurotus ostreatus (strain PC15)</name>
    <name type="common">Oyster mushroom</name>
    <dbReference type="NCBI Taxonomy" id="1137138"/>
    <lineage>
        <taxon>Eukaryota</taxon>
        <taxon>Fungi</taxon>
        <taxon>Dikarya</taxon>
        <taxon>Basidiomycota</taxon>
        <taxon>Agaricomycotina</taxon>
        <taxon>Agaricomycetes</taxon>
        <taxon>Agaricomycetidae</taxon>
        <taxon>Agaricales</taxon>
        <taxon>Pleurotineae</taxon>
        <taxon>Pleurotaceae</taxon>
        <taxon>Pleurotus</taxon>
    </lineage>
</organism>
<dbReference type="EMBL" id="KL198010">
    <property type="protein sequence ID" value="KDQ25613.1"/>
    <property type="molecule type" value="Genomic_DNA"/>
</dbReference>
<evidence type="ECO:0000313" key="4">
    <source>
        <dbReference type="Proteomes" id="UP000027073"/>
    </source>
</evidence>
<dbReference type="AlphaFoldDB" id="A0A067NC40"/>
<accession>A0A067NC40</accession>
<dbReference type="STRING" id="1137138.A0A067NC40"/>
<name>A0A067NC40_PLEO1</name>
<dbReference type="InParanoid" id="A0A067NC40"/>
<feature type="signal peptide" evidence="1">
    <location>
        <begin position="1"/>
        <end position="20"/>
    </location>
</feature>
<feature type="domain" description="DUF7223" evidence="2">
    <location>
        <begin position="291"/>
        <end position="423"/>
    </location>
</feature>
<dbReference type="InterPro" id="IPR055647">
    <property type="entry name" value="DUF7223"/>
</dbReference>
<dbReference type="HOGENOM" id="CLU_022145_0_0_1"/>
<evidence type="ECO:0000256" key="1">
    <source>
        <dbReference type="SAM" id="SignalP"/>
    </source>
</evidence>